<dbReference type="Pfam" id="PF22357">
    <property type="entry name" value="AF1548-like_C"/>
    <property type="match status" value="1"/>
</dbReference>
<evidence type="ECO:0000256" key="2">
    <source>
        <dbReference type="ARBA" id="ARBA00022840"/>
    </source>
</evidence>
<keyword evidence="1 3" id="KW-0547">Nucleotide-binding</keyword>
<dbReference type="InterPro" id="IPR011335">
    <property type="entry name" value="Restrct_endonuc-II-like"/>
</dbReference>
<evidence type="ECO:0000313" key="5">
    <source>
        <dbReference type="EMBL" id="ALO14806.1"/>
    </source>
</evidence>
<keyword evidence="2 3" id="KW-0067">ATP-binding</keyword>
<gene>
    <name evidence="5" type="ORF">L21SP5_01147</name>
</gene>
<reference evidence="5 6" key="1">
    <citation type="submission" date="2015-11" db="EMBL/GenBank/DDBJ databases">
        <title>Description and complete genome sequence of a novel strain predominating in hypersaline microbial mats and representing a new family of the Bacteriodetes phylum.</title>
        <authorList>
            <person name="Spring S."/>
            <person name="Bunk B."/>
            <person name="Sproer C."/>
            <person name="Klenk H.-P."/>
        </authorList>
    </citation>
    <scope>NUCLEOTIDE SEQUENCE [LARGE SCALE GENOMIC DNA]</scope>
    <source>
        <strain evidence="5 6">L21-Spi-D4</strain>
    </source>
</reference>
<sequence>MTEKQIWVTKASGEEEPFSVDKLKRSLRNAGADKAIIDKIVEEMYKWLYHGVTTKKIYSHAFSLLKKQPDVSGLRYRLKRAILELGPSGYPFETLIGQLFEKQGYSTEVGVVVDGTCVTHEMDVIATHNNQQHLVECKYSKHQGKQVGVQVPLYVHSRVDDIVKKRRTIPATKNYHFEGWVVTNTRFSEDSIQYGKCSGLNLLAWDYPHGKGLKNLIEDYKIYPITILRNLTKAHKKVLLEQGVVTCNQLSQKMNSLDKLKLTAPRLKRLKNELAAVV</sequence>
<dbReference type="Pfam" id="PF03477">
    <property type="entry name" value="ATP-cone"/>
    <property type="match status" value="1"/>
</dbReference>
<dbReference type="Pfam" id="PF04471">
    <property type="entry name" value="Mrr_cat"/>
    <property type="match status" value="1"/>
</dbReference>
<dbReference type="Gene3D" id="3.40.1350.10">
    <property type="match status" value="1"/>
</dbReference>
<dbReference type="GO" id="GO:0004519">
    <property type="term" value="F:endonuclease activity"/>
    <property type="evidence" value="ECO:0007669"/>
    <property type="project" value="InterPro"/>
</dbReference>
<dbReference type="SUPFAM" id="SSF52980">
    <property type="entry name" value="Restriction endonuclease-like"/>
    <property type="match status" value="1"/>
</dbReference>
<dbReference type="RefSeq" id="WP_057952321.1">
    <property type="nucleotide sequence ID" value="NZ_CP013118.1"/>
</dbReference>
<dbReference type="Proteomes" id="UP000064893">
    <property type="component" value="Chromosome"/>
</dbReference>
<dbReference type="InterPro" id="IPR054374">
    <property type="entry name" value="AF1548-like_C"/>
</dbReference>
<proteinExistence type="predicted"/>
<dbReference type="InterPro" id="IPR011856">
    <property type="entry name" value="tRNA_endonuc-like_dom_sf"/>
</dbReference>
<protein>
    <submittedName>
        <fullName evidence="5">ATP cone domain protein</fullName>
    </submittedName>
</protein>
<dbReference type="CDD" id="cd22308">
    <property type="entry name" value="Af1548-like"/>
    <property type="match status" value="1"/>
</dbReference>
<name>A0A0S2HXW1_9BACT</name>
<dbReference type="OrthoDB" id="320396at2"/>
<dbReference type="InterPro" id="IPR005144">
    <property type="entry name" value="ATP-cone_dom"/>
</dbReference>
<evidence type="ECO:0000256" key="3">
    <source>
        <dbReference type="PROSITE-ProRule" id="PRU00492"/>
    </source>
</evidence>
<keyword evidence="6" id="KW-1185">Reference proteome</keyword>
<dbReference type="GO" id="GO:0003677">
    <property type="term" value="F:DNA binding"/>
    <property type="evidence" value="ECO:0007669"/>
    <property type="project" value="InterPro"/>
</dbReference>
<dbReference type="GO" id="GO:0009307">
    <property type="term" value="P:DNA restriction-modification system"/>
    <property type="evidence" value="ECO:0007669"/>
    <property type="project" value="InterPro"/>
</dbReference>
<dbReference type="PROSITE" id="PS51161">
    <property type="entry name" value="ATP_CONE"/>
    <property type="match status" value="1"/>
</dbReference>
<dbReference type="GO" id="GO:0005524">
    <property type="term" value="F:ATP binding"/>
    <property type="evidence" value="ECO:0007669"/>
    <property type="project" value="UniProtKB-UniRule"/>
</dbReference>
<organism evidence="5 6">
    <name type="scientific">Salinivirga cyanobacteriivorans</name>
    <dbReference type="NCBI Taxonomy" id="1307839"/>
    <lineage>
        <taxon>Bacteria</taxon>
        <taxon>Pseudomonadati</taxon>
        <taxon>Bacteroidota</taxon>
        <taxon>Bacteroidia</taxon>
        <taxon>Bacteroidales</taxon>
        <taxon>Salinivirgaceae</taxon>
        <taxon>Salinivirga</taxon>
    </lineage>
</organism>
<evidence type="ECO:0000259" key="4">
    <source>
        <dbReference type="PROSITE" id="PS51161"/>
    </source>
</evidence>
<dbReference type="STRING" id="1307839.L21SP5_01147"/>
<dbReference type="InterPro" id="IPR007560">
    <property type="entry name" value="Restrct_endonuc_IV_Mrr"/>
</dbReference>
<evidence type="ECO:0000313" key="6">
    <source>
        <dbReference type="Proteomes" id="UP000064893"/>
    </source>
</evidence>
<dbReference type="KEGG" id="blq:L21SP5_01147"/>
<evidence type="ECO:0000256" key="1">
    <source>
        <dbReference type="ARBA" id="ARBA00022741"/>
    </source>
</evidence>
<dbReference type="EMBL" id="CP013118">
    <property type="protein sequence ID" value="ALO14806.1"/>
    <property type="molecule type" value="Genomic_DNA"/>
</dbReference>
<dbReference type="AlphaFoldDB" id="A0A0S2HXW1"/>
<feature type="domain" description="ATP-cone" evidence="4">
    <location>
        <begin position="6"/>
        <end position="87"/>
    </location>
</feature>
<accession>A0A0S2HXW1</accession>